<name>A0A9N8VD62_9GLOM</name>
<dbReference type="AlphaFoldDB" id="A0A9N8VD62"/>
<sequence length="359" mass="41407">MIQKYPDSAQYLGKQLYPCREVLQTTQRIESYNSLIKKHVNGTTSLFELINTIEKLLVKEGRYQRFNEVVGVLPNIYNEEYYTRYFKAVDKSCQKFLMTAVLKIQRREINCSIYYKAQLANLEDETGQVNMNITSKPVISTTVNKQIGQFEHNLQVNFTHLNNIRGDYVFTSKVHKEISHKKLWGEGFGVMKKTLDLAIAMGKYDELYDMHLKLANKMEIELIRNNGHNIQNDDDPAQFAITISNPIGVYSKGRKPKNGRLISFNDNKYKKRKIDNTTRVDHKALGVHRNELSDITNLNVSHRCGICGKTGHNSHICNMNSPNEDDYSDHKDDDLSLLVEKNNMENLNFTNQGKFSVVI</sequence>
<evidence type="ECO:0000313" key="2">
    <source>
        <dbReference type="Proteomes" id="UP000789396"/>
    </source>
</evidence>
<dbReference type="OrthoDB" id="2438468at2759"/>
<dbReference type="Proteomes" id="UP000789396">
    <property type="component" value="Unassembled WGS sequence"/>
</dbReference>
<proteinExistence type="predicted"/>
<protein>
    <submittedName>
        <fullName evidence="1">1561_t:CDS:1</fullName>
    </submittedName>
</protein>
<keyword evidence="2" id="KW-1185">Reference proteome</keyword>
<comment type="caution">
    <text evidence="1">The sequence shown here is derived from an EMBL/GenBank/DDBJ whole genome shotgun (WGS) entry which is preliminary data.</text>
</comment>
<reference evidence="1" key="1">
    <citation type="submission" date="2021-06" db="EMBL/GenBank/DDBJ databases">
        <authorList>
            <person name="Kallberg Y."/>
            <person name="Tangrot J."/>
            <person name="Rosling A."/>
        </authorList>
    </citation>
    <scope>NUCLEOTIDE SEQUENCE</scope>
    <source>
        <strain evidence="1">IN212</strain>
    </source>
</reference>
<dbReference type="EMBL" id="CAJVPZ010000060">
    <property type="protein sequence ID" value="CAG8451332.1"/>
    <property type="molecule type" value="Genomic_DNA"/>
</dbReference>
<organism evidence="1 2">
    <name type="scientific">Racocetra fulgida</name>
    <dbReference type="NCBI Taxonomy" id="60492"/>
    <lineage>
        <taxon>Eukaryota</taxon>
        <taxon>Fungi</taxon>
        <taxon>Fungi incertae sedis</taxon>
        <taxon>Mucoromycota</taxon>
        <taxon>Glomeromycotina</taxon>
        <taxon>Glomeromycetes</taxon>
        <taxon>Diversisporales</taxon>
        <taxon>Gigasporaceae</taxon>
        <taxon>Racocetra</taxon>
    </lineage>
</organism>
<accession>A0A9N8VD62</accession>
<evidence type="ECO:0000313" key="1">
    <source>
        <dbReference type="EMBL" id="CAG8451332.1"/>
    </source>
</evidence>
<gene>
    <name evidence="1" type="ORF">RFULGI_LOCUS243</name>
</gene>